<organism evidence="1 2">
    <name type="scientific">Xylanimonas ulmi</name>
    <dbReference type="NCBI Taxonomy" id="228973"/>
    <lineage>
        <taxon>Bacteria</taxon>
        <taxon>Bacillati</taxon>
        <taxon>Actinomycetota</taxon>
        <taxon>Actinomycetes</taxon>
        <taxon>Micrococcales</taxon>
        <taxon>Promicromonosporaceae</taxon>
        <taxon>Xylanimonas</taxon>
    </lineage>
</organism>
<dbReference type="RefSeq" id="WP_130415522.1">
    <property type="nucleotide sequence ID" value="NZ_SGWX01000001.1"/>
</dbReference>
<dbReference type="Proteomes" id="UP000293852">
    <property type="component" value="Unassembled WGS sequence"/>
</dbReference>
<protein>
    <submittedName>
        <fullName evidence="1">Uncharacterized protein</fullName>
    </submittedName>
</protein>
<gene>
    <name evidence="1" type="ORF">EV386_2555</name>
</gene>
<comment type="caution">
    <text evidence="1">The sequence shown here is derived from an EMBL/GenBank/DDBJ whole genome shotgun (WGS) entry which is preliminary data.</text>
</comment>
<evidence type="ECO:0000313" key="2">
    <source>
        <dbReference type="Proteomes" id="UP000293852"/>
    </source>
</evidence>
<dbReference type="EMBL" id="SGWX01000001">
    <property type="protein sequence ID" value="RZS62231.1"/>
    <property type="molecule type" value="Genomic_DNA"/>
</dbReference>
<accession>A0A4Q7M4D7</accession>
<name>A0A4Q7M4D7_9MICO</name>
<keyword evidence="2" id="KW-1185">Reference proteome</keyword>
<sequence>MIDDQHFRLYGKARSHLAALEALGAPEAYGWILLALDEMYEPDDLAPAVPLATTDRREIFSGAVDALTAIARLDNVDHLTLMLLVADLEDAWALESGRR</sequence>
<reference evidence="1 2" key="1">
    <citation type="submission" date="2019-02" db="EMBL/GenBank/DDBJ databases">
        <title>Sequencing the genomes of 1000 actinobacteria strains.</title>
        <authorList>
            <person name="Klenk H.-P."/>
        </authorList>
    </citation>
    <scope>NUCLEOTIDE SEQUENCE [LARGE SCALE GENOMIC DNA]</scope>
    <source>
        <strain evidence="1 2">DSM 16932</strain>
    </source>
</reference>
<dbReference type="AlphaFoldDB" id="A0A4Q7M4D7"/>
<proteinExistence type="predicted"/>
<evidence type="ECO:0000313" key="1">
    <source>
        <dbReference type="EMBL" id="RZS62231.1"/>
    </source>
</evidence>